<evidence type="ECO:0000256" key="1">
    <source>
        <dbReference type="SAM" id="MobiDB-lite"/>
    </source>
</evidence>
<comment type="caution">
    <text evidence="3">The sequence shown here is derived from an EMBL/GenBank/DDBJ whole genome shotgun (WGS) entry which is preliminary data.</text>
</comment>
<evidence type="ECO:0000256" key="2">
    <source>
        <dbReference type="SAM" id="Phobius"/>
    </source>
</evidence>
<dbReference type="RefSeq" id="WP_179614369.1">
    <property type="nucleotide sequence ID" value="NZ_CP059163.1"/>
</dbReference>
<proteinExistence type="predicted"/>
<feature type="transmembrane region" description="Helical" evidence="2">
    <location>
        <begin position="20"/>
        <end position="51"/>
    </location>
</feature>
<keyword evidence="2" id="KW-1133">Transmembrane helix</keyword>
<keyword evidence="2" id="KW-0472">Membrane</keyword>
<dbReference type="AlphaFoldDB" id="A0A7Y9JPK4"/>
<protein>
    <submittedName>
        <fullName evidence="3">UPF0716 family protein affecting phage T7 exclusion</fullName>
    </submittedName>
</protein>
<evidence type="ECO:0000313" key="4">
    <source>
        <dbReference type="Proteomes" id="UP000516957"/>
    </source>
</evidence>
<dbReference type="Proteomes" id="UP000516957">
    <property type="component" value="Unassembled WGS sequence"/>
</dbReference>
<gene>
    <name evidence="3" type="ORF">BKA08_000708</name>
</gene>
<keyword evidence="2" id="KW-0812">Transmembrane</keyword>
<feature type="region of interest" description="Disordered" evidence="1">
    <location>
        <begin position="56"/>
        <end position="84"/>
    </location>
</feature>
<sequence>MALQVSNGGPGGKSVGAATIGIVVTLLVFVAVFIGFLIAPLLVLLLAFLGWSAARARGERGSGPGSAAHTDDDAAAHGFGTGTR</sequence>
<evidence type="ECO:0000313" key="3">
    <source>
        <dbReference type="EMBL" id="NYD56470.1"/>
    </source>
</evidence>
<reference evidence="3 4" key="1">
    <citation type="submission" date="2020-07" db="EMBL/GenBank/DDBJ databases">
        <title>Sequencing the genomes of 1000 actinobacteria strains.</title>
        <authorList>
            <person name="Klenk H.-P."/>
        </authorList>
    </citation>
    <scope>NUCLEOTIDE SEQUENCE [LARGE SCALE GENOMIC DNA]</scope>
    <source>
        <strain evidence="3 4">DSM 18965</strain>
    </source>
</reference>
<accession>A0A7Y9JPK4</accession>
<keyword evidence="4" id="KW-1185">Reference proteome</keyword>
<organism evidence="3 4">
    <name type="scientific">Nocardioides marinisabuli</name>
    <dbReference type="NCBI Taxonomy" id="419476"/>
    <lineage>
        <taxon>Bacteria</taxon>
        <taxon>Bacillati</taxon>
        <taxon>Actinomycetota</taxon>
        <taxon>Actinomycetes</taxon>
        <taxon>Propionibacteriales</taxon>
        <taxon>Nocardioidaceae</taxon>
        <taxon>Nocardioides</taxon>
    </lineage>
</organism>
<name>A0A7Y9JPK4_9ACTN</name>
<dbReference type="EMBL" id="JACCBE010000001">
    <property type="protein sequence ID" value="NYD56470.1"/>
    <property type="molecule type" value="Genomic_DNA"/>
</dbReference>